<feature type="region of interest" description="Disordered" evidence="2">
    <location>
        <begin position="414"/>
        <end position="475"/>
    </location>
</feature>
<feature type="compositionally biased region" description="Basic and acidic residues" evidence="2">
    <location>
        <begin position="97"/>
        <end position="107"/>
    </location>
</feature>
<dbReference type="InParanoid" id="A0A1Z5JWL6"/>
<dbReference type="AlphaFoldDB" id="A0A1Z5JWL6"/>
<gene>
    <name evidence="3" type="ORF">FisN_2Lh079</name>
</gene>
<protein>
    <submittedName>
        <fullName evidence="3">Uncharacterized protein</fullName>
    </submittedName>
</protein>
<keyword evidence="1" id="KW-0175">Coiled coil</keyword>
<dbReference type="OrthoDB" id="196779at2759"/>
<evidence type="ECO:0000256" key="2">
    <source>
        <dbReference type="SAM" id="MobiDB-lite"/>
    </source>
</evidence>
<feature type="region of interest" description="Disordered" evidence="2">
    <location>
        <begin position="72"/>
        <end position="108"/>
    </location>
</feature>
<dbReference type="PANTHER" id="PTHR18887">
    <property type="entry name" value="GOLGI-ASSOCIATED PROTEIN GCP360-RELATED"/>
    <property type="match status" value="1"/>
</dbReference>
<reference evidence="3 4" key="1">
    <citation type="journal article" date="2015" name="Plant Cell">
        <title>Oil accumulation by the oleaginous diatom Fistulifera solaris as revealed by the genome and transcriptome.</title>
        <authorList>
            <person name="Tanaka T."/>
            <person name="Maeda Y."/>
            <person name="Veluchamy A."/>
            <person name="Tanaka M."/>
            <person name="Abida H."/>
            <person name="Marechal E."/>
            <person name="Bowler C."/>
            <person name="Muto M."/>
            <person name="Sunaga Y."/>
            <person name="Tanaka M."/>
            <person name="Yoshino T."/>
            <person name="Taniguchi T."/>
            <person name="Fukuda Y."/>
            <person name="Nemoto M."/>
            <person name="Matsumoto M."/>
            <person name="Wong P.S."/>
            <person name="Aburatani S."/>
            <person name="Fujibuchi W."/>
        </authorList>
    </citation>
    <scope>NUCLEOTIDE SEQUENCE [LARGE SCALE GENOMIC DNA]</scope>
    <source>
        <strain evidence="3 4">JPCC DA0580</strain>
    </source>
</reference>
<sequence>MKRLEFSDWTDVQTHQIVVLPRLEEHGALLSSPGSASPHALHQINETIVYDWSLEEILNLLKQQSPLRLHVSEDDDASASFEEKNGIQVVEEEESGEEKKDCEDSSRLSKATSITLPFSPMSELSSWTKRVVSETSKQVNKYKHQQQHKQPPGIVSLFLQSNTGAFLSLQKSSAQEITNTSLLILRKSATEPAGNDVIHSCQWYAKADNDEWRILPGATDTAFQPSADLAGRFLRCVVHMADFSTLTCQTETKIQMVPTLFQGIRQATQKTTGYTSVCMVKDVMFRVSISRTESGCALRVEQVLADHSTKLVHEQLTGAHASLASYATPKDFQLHLPLSTNDEDNHSLLYELADRERILSCQALNRLGRESFLIALGIANYKGDSSSCQPSMQLYPVAAELRLSTPPLPEAIGTYGVPSSTMNAASDETKRSTTPPRSPIPPNIFSITPSRSPIPPIPFQRSTSLDTRAHSPNEQTKQLLELQRQNAELQKQIKQWQNEKAVLQAAVDARENKLEHAQQEIAQLKNELEAQEKRESERQEQRIVELQSAVEQLTKELQEKDTLIATLQVECKALEDKYQQGQVVVEAHQQEHASLTMKLQKLKAERCHFKQKNESLQKEIAVICKNGRTIRHVEKLIADDASRQQEVALLRNQKKEALTELEHYRTAYQEAKHAQKMAGLDLDVTRLLERNAELERLVGELTEFVEAKESQLETVKRVNETLQAEIHSLAQAHMSNNDV</sequence>
<comment type="caution">
    <text evidence="3">The sequence shown here is derived from an EMBL/GenBank/DDBJ whole genome shotgun (WGS) entry which is preliminary data.</text>
</comment>
<feature type="coiled-coil region" evidence="1">
    <location>
        <begin position="479"/>
        <end position="605"/>
    </location>
</feature>
<dbReference type="Proteomes" id="UP000198406">
    <property type="component" value="Unassembled WGS sequence"/>
</dbReference>
<accession>A0A1Z5JWL6</accession>
<organism evidence="3 4">
    <name type="scientific">Fistulifera solaris</name>
    <name type="common">Oleaginous diatom</name>
    <dbReference type="NCBI Taxonomy" id="1519565"/>
    <lineage>
        <taxon>Eukaryota</taxon>
        <taxon>Sar</taxon>
        <taxon>Stramenopiles</taxon>
        <taxon>Ochrophyta</taxon>
        <taxon>Bacillariophyta</taxon>
        <taxon>Bacillariophyceae</taxon>
        <taxon>Bacillariophycidae</taxon>
        <taxon>Naviculales</taxon>
        <taxon>Naviculaceae</taxon>
        <taxon>Fistulifera</taxon>
    </lineage>
</organism>
<dbReference type="GO" id="GO:0005794">
    <property type="term" value="C:Golgi apparatus"/>
    <property type="evidence" value="ECO:0007669"/>
    <property type="project" value="InterPro"/>
</dbReference>
<dbReference type="InterPro" id="IPR026202">
    <property type="entry name" value="GOLGB1"/>
</dbReference>
<dbReference type="EMBL" id="BDSP01000130">
    <property type="protein sequence ID" value="GAX18435.1"/>
    <property type="molecule type" value="Genomic_DNA"/>
</dbReference>
<evidence type="ECO:0000313" key="3">
    <source>
        <dbReference type="EMBL" id="GAX18435.1"/>
    </source>
</evidence>
<dbReference type="Gene3D" id="2.60.40.2700">
    <property type="match status" value="1"/>
</dbReference>
<feature type="compositionally biased region" description="Polar residues" evidence="2">
    <location>
        <begin position="463"/>
        <end position="475"/>
    </location>
</feature>
<feature type="coiled-coil region" evidence="1">
    <location>
        <begin position="647"/>
        <end position="732"/>
    </location>
</feature>
<proteinExistence type="predicted"/>
<name>A0A1Z5JWL6_FISSO</name>
<keyword evidence="4" id="KW-1185">Reference proteome</keyword>
<dbReference type="PANTHER" id="PTHR18887:SF5">
    <property type="entry name" value="GOLGIN SUBFAMILY B MEMBER 1-LIKE"/>
    <property type="match status" value="1"/>
</dbReference>
<evidence type="ECO:0000313" key="4">
    <source>
        <dbReference type="Proteomes" id="UP000198406"/>
    </source>
</evidence>
<evidence type="ECO:0000256" key="1">
    <source>
        <dbReference type="SAM" id="Coils"/>
    </source>
</evidence>
<feature type="compositionally biased region" description="Polar residues" evidence="2">
    <location>
        <begin position="417"/>
        <end position="426"/>
    </location>
</feature>